<dbReference type="AlphaFoldDB" id="A4WHD8"/>
<accession>A4WHD8</accession>
<reference evidence="1 2" key="1">
    <citation type="submission" date="2007-04" db="EMBL/GenBank/DDBJ databases">
        <title>Complete sequence of Pyrobaculum arsenaticum DSM 13514.</title>
        <authorList>
            <consortium name="US DOE Joint Genome Institute"/>
            <person name="Copeland A."/>
            <person name="Lucas S."/>
            <person name="Lapidus A."/>
            <person name="Barry K."/>
            <person name="Glavina del Rio T."/>
            <person name="Dalin E."/>
            <person name="Tice H."/>
            <person name="Pitluck S."/>
            <person name="Chain P."/>
            <person name="Malfatti S."/>
            <person name="Shin M."/>
            <person name="Vergez L."/>
            <person name="Schmutz J."/>
            <person name="Larimer F."/>
            <person name="Land M."/>
            <person name="Hauser L."/>
            <person name="Kyrpides N."/>
            <person name="Mikhailova N."/>
            <person name="Cozen A.E."/>
            <person name="Fitz-Gibbon S.T."/>
            <person name="House C.H."/>
            <person name="Saltikov C."/>
            <person name="Lowe T.M."/>
            <person name="Richardson P."/>
        </authorList>
    </citation>
    <scope>NUCLEOTIDE SEQUENCE [LARGE SCALE GENOMIC DNA]</scope>
    <source>
        <strain evidence="2">ATCC 700994 / DSM 13514 / JCM 11321 / PZ6</strain>
    </source>
</reference>
<evidence type="ECO:0000313" key="2">
    <source>
        <dbReference type="Proteomes" id="UP000001567"/>
    </source>
</evidence>
<protein>
    <submittedName>
        <fullName evidence="1">Uncharacterized protein</fullName>
    </submittedName>
</protein>
<proteinExistence type="predicted"/>
<dbReference type="KEGG" id="pas:Pars_0190"/>
<dbReference type="Proteomes" id="UP000001567">
    <property type="component" value="Chromosome"/>
</dbReference>
<gene>
    <name evidence="1" type="ordered locus">Pars_0190</name>
</gene>
<dbReference type="HOGENOM" id="CLU_088483_0_0_2"/>
<organism evidence="1 2">
    <name type="scientific">Pyrobaculum arsenaticum (strain DSM 13514 / JCM 11321 / PZ6)</name>
    <dbReference type="NCBI Taxonomy" id="340102"/>
    <lineage>
        <taxon>Archaea</taxon>
        <taxon>Thermoproteota</taxon>
        <taxon>Thermoprotei</taxon>
        <taxon>Thermoproteales</taxon>
        <taxon>Thermoproteaceae</taxon>
        <taxon>Pyrobaculum</taxon>
    </lineage>
</organism>
<dbReference type="STRING" id="340102.Pars_0190"/>
<name>A4WHD8_PYRAR</name>
<dbReference type="EMBL" id="CP000660">
    <property type="protein sequence ID" value="ABP49805.1"/>
    <property type="molecule type" value="Genomic_DNA"/>
</dbReference>
<evidence type="ECO:0000313" key="1">
    <source>
        <dbReference type="EMBL" id="ABP49805.1"/>
    </source>
</evidence>
<sequence length="192" mass="21261">MRVNSVPNTSNGWKHTTGGIVKDNAVPTQRARHICASWYSLDLNSQYLVYTLSSNCVYGPAIPGSTVPNSGEYNVGTVTRTVTFSVSAQGKDQSGSVTFSLTESIPRIQVSLNVLDARSVEWRQYIYDGGDSSLGNSWGSMSWDWMYALTVLAKPNSNFYLGVLGQASFWKCKLWCLSVEYDQPFAAWFVKP</sequence>